<dbReference type="InterPro" id="IPR033139">
    <property type="entry name" value="Caspase_cys_AS"/>
</dbReference>
<dbReference type="SUPFAM" id="SSF48403">
    <property type="entry name" value="Ankyrin repeat"/>
    <property type="match status" value="1"/>
</dbReference>
<sequence>MQNNEHDEDIVIWTKSLHQSINSLNIHQLEDILVKLKTTKGLEFTKNVINHLIYGENSVYVAVEAGFDQAVIQLLNTDMVNIIQRNLQNNWTSLHLACHLGLATIVKSLLNCNTSNKFIRTNELYQLICMQTTEIESASQGTALHLAVYSKNIETVNQLLHDVDLISKCYENQCIKNRKQPKEELNSKGKLFDEFCVLTDKNGNTALHCAVMDKLYDIVNTICKYHNKSIRLPNKHGYTCIYLAKNILKDMKMLSLLIQYSNSSITSYNSGQYLFKQNNFIKNTKISNLNQLNIKKSYSNLIRKSENNNNNKKKKLKKFNKPLNHLTIDQLNKNLNLKYGFTSNKKYYSYSYNDEDYHSVRTLSTKFSYISMKQNNKNYYNRPFSGLSGNRVDLNERELNRNSRLNIEQNYIEDISDVQNKNNSMQYNGSNEPCIAACKNNTAFATTLQDNPILQPENIDQLAHQQKKESEDKNNRSGCDTDEKSLENVFGSFNFLVKLLRNLSAGEIQAQLEHLGKKTDHHEYDCLVICLMSHGTIGRIYGVDGNSLSIHELTSIFTADNCPSLAGKPKLFFIQACRGEDYQKGYVIQKQSNETTQTKNDLTDQEDVDNFIQHQSSSLNLRLSVSDAKFIGFKLDNLLHNSIPLQLNNVQLIPTYADFLLSYATVAGFRAQRDPTGGTVYIQALCKRLYKGLQDESILDIVTAVHREVSKQLYQETSCQLMKTNGELFLQVPEVRHTLTKKVCFKR</sequence>
<evidence type="ECO:0000256" key="5">
    <source>
        <dbReference type="ARBA" id="ARBA00023145"/>
    </source>
</evidence>
<evidence type="ECO:0000313" key="8">
    <source>
        <dbReference type="EMBL" id="KGB41553.1"/>
    </source>
</evidence>
<dbReference type="Pfam" id="PF12796">
    <property type="entry name" value="Ank_2"/>
    <property type="match status" value="1"/>
</dbReference>
<dbReference type="PROSITE" id="PS50208">
    <property type="entry name" value="CASPASE_P20"/>
    <property type="match status" value="1"/>
</dbReference>
<feature type="region of interest" description="Disordered" evidence="7">
    <location>
        <begin position="462"/>
        <end position="481"/>
    </location>
</feature>
<dbReference type="Pfam" id="PF00023">
    <property type="entry name" value="Ank"/>
    <property type="match status" value="1"/>
</dbReference>
<dbReference type="Gene3D" id="3.40.50.1460">
    <property type="match status" value="1"/>
</dbReference>
<dbReference type="PROSITE" id="PS01122">
    <property type="entry name" value="CASPASE_CYS"/>
    <property type="match status" value="1"/>
</dbReference>
<proteinExistence type="inferred from homology"/>
<reference evidence="8" key="1">
    <citation type="journal article" date="2012" name="Nat. Genet.">
        <title>Whole-genome sequence of Schistosoma haematobium.</title>
        <authorList>
            <person name="Young N.D."/>
            <person name="Jex A.R."/>
            <person name="Li B."/>
            <person name="Liu S."/>
            <person name="Yang L."/>
            <person name="Xiong Z."/>
            <person name="Li Y."/>
            <person name="Cantacessi C."/>
            <person name="Hall R.S."/>
            <person name="Xu X."/>
            <person name="Chen F."/>
            <person name="Wu X."/>
            <person name="Zerlotini A."/>
            <person name="Oliveira G."/>
            <person name="Hofmann A."/>
            <person name="Zhang G."/>
            <person name="Fang X."/>
            <person name="Kang Y."/>
            <person name="Campbell B.E."/>
            <person name="Loukas A."/>
            <person name="Ranganathan S."/>
            <person name="Rollinson D."/>
            <person name="Rinaldi G."/>
            <person name="Brindley P.J."/>
            <person name="Yang H."/>
            <person name="Wang J."/>
            <person name="Wang J."/>
            <person name="Gasser R.B."/>
        </authorList>
    </citation>
    <scope>NUCLEOTIDE SEQUENCE [LARGE SCALE GENOMIC DNA]</scope>
</reference>
<dbReference type="PANTHER" id="PTHR10454">
    <property type="entry name" value="CASPASE"/>
    <property type="match status" value="1"/>
</dbReference>
<evidence type="ECO:0000256" key="3">
    <source>
        <dbReference type="ARBA" id="ARBA00022801"/>
    </source>
</evidence>
<evidence type="ECO:0000256" key="1">
    <source>
        <dbReference type="ARBA" id="ARBA00010134"/>
    </source>
</evidence>
<feature type="compositionally biased region" description="Basic and acidic residues" evidence="7">
    <location>
        <begin position="466"/>
        <end position="481"/>
    </location>
</feature>
<dbReference type="PANTHER" id="PTHR10454:SF248">
    <property type="entry name" value="CASPASE-8-LIKE"/>
    <property type="match status" value="1"/>
</dbReference>
<dbReference type="AlphaFoldDB" id="A0A095CF93"/>
<dbReference type="GO" id="GO:0004197">
    <property type="term" value="F:cysteine-type endopeptidase activity"/>
    <property type="evidence" value="ECO:0007669"/>
    <property type="project" value="InterPro"/>
</dbReference>
<dbReference type="InterPro" id="IPR002398">
    <property type="entry name" value="Pept_C14"/>
</dbReference>
<protein>
    <submittedName>
        <fullName evidence="8">Caspase-8</fullName>
    </submittedName>
</protein>
<dbReference type="GO" id="GO:0043525">
    <property type="term" value="P:positive regulation of neuron apoptotic process"/>
    <property type="evidence" value="ECO:0007669"/>
    <property type="project" value="TreeGrafter"/>
</dbReference>
<dbReference type="GO" id="GO:0006508">
    <property type="term" value="P:proteolysis"/>
    <property type="evidence" value="ECO:0007669"/>
    <property type="project" value="UniProtKB-KW"/>
</dbReference>
<dbReference type="InterPro" id="IPR015917">
    <property type="entry name" value="Pept_C14A"/>
</dbReference>
<dbReference type="Pfam" id="PF00656">
    <property type="entry name" value="Peptidase_C14"/>
    <property type="match status" value="1"/>
</dbReference>
<dbReference type="STRING" id="6185.A0A095CF93"/>
<dbReference type="GO" id="GO:0006915">
    <property type="term" value="P:apoptotic process"/>
    <property type="evidence" value="ECO:0007669"/>
    <property type="project" value="TreeGrafter"/>
</dbReference>
<evidence type="ECO:0000256" key="7">
    <source>
        <dbReference type="SAM" id="MobiDB-lite"/>
    </source>
</evidence>
<keyword evidence="2" id="KW-0645">Protease</keyword>
<dbReference type="EMBL" id="KL251957">
    <property type="protein sequence ID" value="KGB41553.1"/>
    <property type="molecule type" value="Genomic_DNA"/>
</dbReference>
<evidence type="ECO:0000256" key="2">
    <source>
        <dbReference type="ARBA" id="ARBA00022670"/>
    </source>
</evidence>
<dbReference type="InterPro" id="IPR001309">
    <property type="entry name" value="Pept_C14_p20"/>
</dbReference>
<comment type="similarity">
    <text evidence="1 6">Belongs to the peptidase C14A family.</text>
</comment>
<gene>
    <name evidence="8" type="ORF">MS3_10084</name>
</gene>
<dbReference type="PRINTS" id="PR00376">
    <property type="entry name" value="IL1BCENZYME"/>
</dbReference>
<dbReference type="InterPro" id="IPR029030">
    <property type="entry name" value="Caspase-like_dom_sf"/>
</dbReference>
<dbReference type="InterPro" id="IPR002138">
    <property type="entry name" value="Pept_C14_p10"/>
</dbReference>
<dbReference type="PROSITE" id="PS50207">
    <property type="entry name" value="CASPASE_P10"/>
    <property type="match status" value="1"/>
</dbReference>
<dbReference type="InterPro" id="IPR036770">
    <property type="entry name" value="Ankyrin_rpt-contain_sf"/>
</dbReference>
<name>A0A095CF93_SCHHA</name>
<evidence type="ECO:0000256" key="6">
    <source>
        <dbReference type="RuleBase" id="RU003971"/>
    </source>
</evidence>
<dbReference type="Gene3D" id="1.25.40.20">
    <property type="entry name" value="Ankyrin repeat-containing domain"/>
    <property type="match status" value="2"/>
</dbReference>
<keyword evidence="5" id="KW-0865">Zymogen</keyword>
<dbReference type="InterPro" id="IPR016129">
    <property type="entry name" value="Caspase_his_AS"/>
</dbReference>
<evidence type="ECO:0000256" key="4">
    <source>
        <dbReference type="ARBA" id="ARBA00022807"/>
    </source>
</evidence>
<dbReference type="InterPro" id="IPR011600">
    <property type="entry name" value="Pept_C14_caspase"/>
</dbReference>
<dbReference type="InterPro" id="IPR002110">
    <property type="entry name" value="Ankyrin_rpt"/>
</dbReference>
<dbReference type="SMART" id="SM00115">
    <property type="entry name" value="CASc"/>
    <property type="match status" value="1"/>
</dbReference>
<dbReference type="PROSITE" id="PS01121">
    <property type="entry name" value="CASPASE_HIS"/>
    <property type="match status" value="1"/>
</dbReference>
<accession>A0A095CF93</accession>
<keyword evidence="4" id="KW-0788">Thiol protease</keyword>
<dbReference type="GO" id="GO:0005737">
    <property type="term" value="C:cytoplasm"/>
    <property type="evidence" value="ECO:0007669"/>
    <property type="project" value="TreeGrafter"/>
</dbReference>
<organism evidence="8">
    <name type="scientific">Schistosoma haematobium</name>
    <name type="common">Blood fluke</name>
    <dbReference type="NCBI Taxonomy" id="6185"/>
    <lineage>
        <taxon>Eukaryota</taxon>
        <taxon>Metazoa</taxon>
        <taxon>Spiralia</taxon>
        <taxon>Lophotrochozoa</taxon>
        <taxon>Platyhelminthes</taxon>
        <taxon>Trematoda</taxon>
        <taxon>Digenea</taxon>
        <taxon>Strigeidida</taxon>
        <taxon>Schistosomatoidea</taxon>
        <taxon>Schistosomatidae</taxon>
        <taxon>Schistosoma</taxon>
    </lineage>
</organism>
<dbReference type="SMART" id="SM00248">
    <property type="entry name" value="ANK"/>
    <property type="match status" value="5"/>
</dbReference>
<keyword evidence="3" id="KW-0378">Hydrolase</keyword>
<dbReference type="SUPFAM" id="SSF52129">
    <property type="entry name" value="Caspase-like"/>
    <property type="match status" value="1"/>
</dbReference>